<comment type="caution">
    <text evidence="3">The sequence shown here is derived from an EMBL/GenBank/DDBJ whole genome shotgun (WGS) entry which is preliminary data.</text>
</comment>
<gene>
    <name evidence="3" type="ORF">ACFSJD_05745</name>
</gene>
<dbReference type="EMBL" id="JBHUCO010000006">
    <property type="protein sequence ID" value="MFD1516979.1"/>
    <property type="molecule type" value="Genomic_DNA"/>
</dbReference>
<dbReference type="InterPro" id="IPR050564">
    <property type="entry name" value="F420-G6PD/mer"/>
</dbReference>
<dbReference type="PANTHER" id="PTHR43244">
    <property type="match status" value="1"/>
</dbReference>
<dbReference type="Gene3D" id="3.20.20.30">
    <property type="entry name" value="Luciferase-like domain"/>
    <property type="match status" value="1"/>
</dbReference>
<dbReference type="Proteomes" id="UP001597114">
    <property type="component" value="Unassembled WGS sequence"/>
</dbReference>
<dbReference type="RefSeq" id="WP_344729061.1">
    <property type="nucleotide sequence ID" value="NZ_BAAAUS010000059.1"/>
</dbReference>
<evidence type="ECO:0000256" key="1">
    <source>
        <dbReference type="ARBA" id="ARBA00023002"/>
    </source>
</evidence>
<evidence type="ECO:0000313" key="3">
    <source>
        <dbReference type="EMBL" id="MFD1516979.1"/>
    </source>
</evidence>
<evidence type="ECO:0000313" key="4">
    <source>
        <dbReference type="Proteomes" id="UP001597114"/>
    </source>
</evidence>
<protein>
    <submittedName>
        <fullName evidence="3">LLM class flavin-dependent oxidoreductase</fullName>
    </submittedName>
</protein>
<organism evidence="3 4">
    <name type="scientific">Pseudonocardia yunnanensis</name>
    <dbReference type="NCBI Taxonomy" id="58107"/>
    <lineage>
        <taxon>Bacteria</taxon>
        <taxon>Bacillati</taxon>
        <taxon>Actinomycetota</taxon>
        <taxon>Actinomycetes</taxon>
        <taxon>Pseudonocardiales</taxon>
        <taxon>Pseudonocardiaceae</taxon>
        <taxon>Pseudonocardia</taxon>
    </lineage>
</organism>
<reference evidence="4" key="1">
    <citation type="journal article" date="2019" name="Int. J. Syst. Evol. Microbiol.">
        <title>The Global Catalogue of Microorganisms (GCM) 10K type strain sequencing project: providing services to taxonomists for standard genome sequencing and annotation.</title>
        <authorList>
            <consortium name="The Broad Institute Genomics Platform"/>
            <consortium name="The Broad Institute Genome Sequencing Center for Infectious Disease"/>
            <person name="Wu L."/>
            <person name="Ma J."/>
        </authorList>
    </citation>
    <scope>NUCLEOTIDE SEQUENCE [LARGE SCALE GENOMIC DNA]</scope>
    <source>
        <strain evidence="4">CCM 7043</strain>
    </source>
</reference>
<dbReference type="InterPro" id="IPR011251">
    <property type="entry name" value="Luciferase-like_dom"/>
</dbReference>
<proteinExistence type="predicted"/>
<dbReference type="Pfam" id="PF00296">
    <property type="entry name" value="Bac_luciferase"/>
    <property type="match status" value="1"/>
</dbReference>
<accession>A0ABW4EMX9</accession>
<dbReference type="PANTHER" id="PTHR43244:SF1">
    <property type="entry name" value="5,10-METHYLENETETRAHYDROMETHANOPTERIN REDUCTASE"/>
    <property type="match status" value="1"/>
</dbReference>
<name>A0ABW4EMX9_9PSEU</name>
<dbReference type="InterPro" id="IPR036661">
    <property type="entry name" value="Luciferase-like_sf"/>
</dbReference>
<sequence length="356" mass="37690">MEFWTGIRADPATIAGHAFQVEQGGWDGLLVPDSQSLIADTYVMLAVAAGATSTLKVGTGVTNPYTRNAVITASAIASVQAVSGGRAVLGVGRGDSSLAHLGYAPASPAYLERFLARVQAYLQGDRVGFEPTAEEGIRPVDDLHLAGSPEESRLLWLDPTLPKVPVDVVASGPKVIRMAAVKAERLTFALGADPERLSWAVDTARKARAEAGLDPDDLSFGCYIPFVTHPDADVARSLNAVGVATLSRFLVMHGRPTALVDDEAKAELERLAASYDMKDHGVGAAKHRNVLSNGFADAFGIAGTPDQCIERVKELEGLGLDRIKVIPALSEEAADLDDVVLSRTTMQNDVIPELRG</sequence>
<keyword evidence="1" id="KW-0560">Oxidoreductase</keyword>
<keyword evidence="4" id="KW-1185">Reference proteome</keyword>
<evidence type="ECO:0000259" key="2">
    <source>
        <dbReference type="Pfam" id="PF00296"/>
    </source>
</evidence>
<dbReference type="SUPFAM" id="SSF51679">
    <property type="entry name" value="Bacterial luciferase-like"/>
    <property type="match status" value="1"/>
</dbReference>
<feature type="domain" description="Luciferase-like" evidence="2">
    <location>
        <begin position="10"/>
        <end position="321"/>
    </location>
</feature>